<feature type="region of interest" description="Disordered" evidence="1">
    <location>
        <begin position="105"/>
        <end position="179"/>
    </location>
</feature>
<protein>
    <submittedName>
        <fullName evidence="2">Uncharacterized protein</fullName>
    </submittedName>
</protein>
<sequence length="207" mass="22226">MVDLGSVTAWHDLFDRPGPAVAEAWLTGLGFNRAAPADVLIALLDAGHAGCLHRTDLPGGVLDAATVQPLKAVWGRAAECGRLSAAQWERLLAAGRAAPWTIRRRRSRWSSGSRVTRIPGFGPARPRTRGSRPTRPSGRRATQTAPSVRSHAGTRRCRRPNRPGCSGTPEAAADAARNPALPVPVMRRMVALAALHNSHRTNLRTAR</sequence>
<keyword evidence="3" id="KW-1185">Reference proteome</keyword>
<feature type="compositionally biased region" description="Basic residues" evidence="1">
    <location>
        <begin position="152"/>
        <end position="161"/>
    </location>
</feature>
<gene>
    <name evidence="2" type="ORF">GCM10023235_28130</name>
</gene>
<evidence type="ECO:0000313" key="3">
    <source>
        <dbReference type="Proteomes" id="UP001501752"/>
    </source>
</evidence>
<name>A0ABP9DN19_9ACTN</name>
<feature type="compositionally biased region" description="Low complexity" evidence="1">
    <location>
        <begin position="109"/>
        <end position="125"/>
    </location>
</feature>
<comment type="caution">
    <text evidence="2">The sequence shown here is derived from an EMBL/GenBank/DDBJ whole genome shotgun (WGS) entry which is preliminary data.</text>
</comment>
<feature type="compositionally biased region" description="Low complexity" evidence="1">
    <location>
        <begin position="133"/>
        <end position="142"/>
    </location>
</feature>
<dbReference type="EMBL" id="BAABIS010000001">
    <property type="protein sequence ID" value="GAA4849590.1"/>
    <property type="molecule type" value="Genomic_DNA"/>
</dbReference>
<reference evidence="3" key="1">
    <citation type="journal article" date="2019" name="Int. J. Syst. Evol. Microbiol.">
        <title>The Global Catalogue of Microorganisms (GCM) 10K type strain sequencing project: providing services to taxonomists for standard genome sequencing and annotation.</title>
        <authorList>
            <consortium name="The Broad Institute Genomics Platform"/>
            <consortium name="The Broad Institute Genome Sequencing Center for Infectious Disease"/>
            <person name="Wu L."/>
            <person name="Ma J."/>
        </authorList>
    </citation>
    <scope>NUCLEOTIDE SEQUENCE [LARGE SCALE GENOMIC DNA]</scope>
    <source>
        <strain evidence="3">JCM 13006</strain>
    </source>
</reference>
<evidence type="ECO:0000313" key="2">
    <source>
        <dbReference type="EMBL" id="GAA4849590.1"/>
    </source>
</evidence>
<dbReference type="Proteomes" id="UP001501752">
    <property type="component" value="Unassembled WGS sequence"/>
</dbReference>
<proteinExistence type="predicted"/>
<organism evidence="2 3">
    <name type="scientific">Kitasatospora terrestris</name>
    <dbReference type="NCBI Taxonomy" id="258051"/>
    <lineage>
        <taxon>Bacteria</taxon>
        <taxon>Bacillati</taxon>
        <taxon>Actinomycetota</taxon>
        <taxon>Actinomycetes</taxon>
        <taxon>Kitasatosporales</taxon>
        <taxon>Streptomycetaceae</taxon>
        <taxon>Kitasatospora</taxon>
    </lineage>
</organism>
<evidence type="ECO:0000256" key="1">
    <source>
        <dbReference type="SAM" id="MobiDB-lite"/>
    </source>
</evidence>
<accession>A0ABP9DN19</accession>